<feature type="domain" description="SRCR" evidence="10">
    <location>
        <begin position="221"/>
        <end position="322"/>
    </location>
</feature>
<dbReference type="FunFam" id="3.10.250.10:FF:000006">
    <property type="entry name" value="neurotrypsin isoform X2"/>
    <property type="match status" value="1"/>
</dbReference>
<feature type="disulfide bond" evidence="9">
    <location>
        <begin position="363"/>
        <end position="424"/>
    </location>
</feature>
<dbReference type="FunFam" id="3.10.250.10:FF:000007">
    <property type="entry name" value="Soluble scavenger receptor cysteine-rich domain-containing protein SSC5D"/>
    <property type="match status" value="1"/>
</dbReference>
<feature type="domain" description="SRCR" evidence="10">
    <location>
        <begin position="325"/>
        <end position="425"/>
    </location>
</feature>
<evidence type="ECO:0000256" key="8">
    <source>
        <dbReference type="ARBA" id="ARBA00069168"/>
    </source>
</evidence>
<feature type="disulfide bond" evidence="9">
    <location>
        <begin position="394"/>
        <end position="404"/>
    </location>
</feature>
<dbReference type="Pfam" id="PF00530">
    <property type="entry name" value="SRCR"/>
    <property type="match status" value="3"/>
</dbReference>
<evidence type="ECO:0000259" key="10">
    <source>
        <dbReference type="PROSITE" id="PS50287"/>
    </source>
</evidence>
<dbReference type="Gene3D" id="3.10.250.10">
    <property type="entry name" value="SRCR-like domain"/>
    <property type="match status" value="3"/>
</dbReference>
<dbReference type="InterPro" id="IPR001190">
    <property type="entry name" value="SRCR"/>
</dbReference>
<dbReference type="PANTHER" id="PTHR48071">
    <property type="entry name" value="SRCR DOMAIN-CONTAINING PROTEIN"/>
    <property type="match status" value="1"/>
</dbReference>
<comment type="subunit">
    <text evidence="7">Interacts with LGALS1 and laminin.</text>
</comment>
<comment type="function">
    <text evidence="6">Binds to extracellular matrix proteins. Binds to pathogen-associated molecular patterns (PAMPs) present on the cell walls of Gram-positive and Gram-negative bacteria and fungi, behaving as a pattern recognition receptor (PRR). Induces bacterial and fungal aggregation and subsequent inhibition of PAMP-induced cytokine release. Does not possess intrinsic bactericidal activity. May play a role in the innate defense and homeostasis of certain epithelial surfaces.</text>
</comment>
<evidence type="ECO:0000256" key="1">
    <source>
        <dbReference type="ARBA" id="ARBA00022729"/>
    </source>
</evidence>
<dbReference type="SMART" id="SM00202">
    <property type="entry name" value="SR"/>
    <property type="match status" value="3"/>
</dbReference>
<evidence type="ECO:0000256" key="3">
    <source>
        <dbReference type="ARBA" id="ARBA00023157"/>
    </source>
</evidence>
<keyword evidence="12" id="KW-1185">Reference proteome</keyword>
<evidence type="ECO:0000256" key="9">
    <source>
        <dbReference type="PROSITE-ProRule" id="PRU00196"/>
    </source>
</evidence>
<name>A0A3Q3WR10_MOLML</name>
<comment type="caution">
    <text evidence="9">Lacks conserved residue(s) required for the propagation of feature annotation.</text>
</comment>
<dbReference type="Proteomes" id="UP000261620">
    <property type="component" value="Unplaced"/>
</dbReference>
<dbReference type="SUPFAM" id="SSF56487">
    <property type="entry name" value="SRCR-like"/>
    <property type="match status" value="3"/>
</dbReference>
<evidence type="ECO:0000313" key="11">
    <source>
        <dbReference type="Ensembl" id="ENSMMOP00000020483.1"/>
    </source>
</evidence>
<protein>
    <recommendedName>
        <fullName evidence="8">Soluble scavenger receptor cysteine-rich domain-containing protein SSC5D</fullName>
    </recommendedName>
</protein>
<keyword evidence="3 9" id="KW-1015">Disulfide bond</keyword>
<feature type="disulfide bond" evidence="9">
    <location>
        <begin position="186"/>
        <end position="196"/>
    </location>
</feature>
<evidence type="ECO:0000256" key="6">
    <source>
        <dbReference type="ARBA" id="ARBA00058074"/>
    </source>
</evidence>
<evidence type="ECO:0000256" key="2">
    <source>
        <dbReference type="ARBA" id="ARBA00022737"/>
    </source>
</evidence>
<reference evidence="11" key="1">
    <citation type="submission" date="2025-08" db="UniProtKB">
        <authorList>
            <consortium name="Ensembl"/>
        </authorList>
    </citation>
    <scope>IDENTIFICATION</scope>
</reference>
<organism evidence="11 12">
    <name type="scientific">Mola mola</name>
    <name type="common">Ocean sunfish</name>
    <name type="synonym">Tetraodon mola</name>
    <dbReference type="NCBI Taxonomy" id="94237"/>
    <lineage>
        <taxon>Eukaryota</taxon>
        <taxon>Metazoa</taxon>
        <taxon>Chordata</taxon>
        <taxon>Craniata</taxon>
        <taxon>Vertebrata</taxon>
        <taxon>Euteleostomi</taxon>
        <taxon>Actinopterygii</taxon>
        <taxon>Neopterygii</taxon>
        <taxon>Teleostei</taxon>
        <taxon>Neoteleostei</taxon>
        <taxon>Acanthomorphata</taxon>
        <taxon>Eupercaria</taxon>
        <taxon>Tetraodontiformes</taxon>
        <taxon>Molidae</taxon>
        <taxon>Mola</taxon>
    </lineage>
</organism>
<feature type="disulfide bond" evidence="9">
    <location>
        <begin position="290"/>
        <end position="300"/>
    </location>
</feature>
<dbReference type="PRINTS" id="PR00258">
    <property type="entry name" value="SPERACTRCPTR"/>
</dbReference>
<dbReference type="PROSITE" id="PS50287">
    <property type="entry name" value="SRCR_2"/>
    <property type="match status" value="3"/>
</dbReference>
<evidence type="ECO:0000256" key="4">
    <source>
        <dbReference type="ARBA" id="ARBA00023170"/>
    </source>
</evidence>
<feature type="disulfide bond" evidence="9">
    <location>
        <begin position="350"/>
        <end position="414"/>
    </location>
</feature>
<dbReference type="FunFam" id="3.10.250.10:FF:000009">
    <property type="entry name" value="WC1"/>
    <property type="match status" value="1"/>
</dbReference>
<keyword evidence="5" id="KW-0325">Glycoprotein</keyword>
<keyword evidence="2" id="KW-0677">Repeat</keyword>
<dbReference type="PANTHER" id="PTHR48071:SF27">
    <property type="entry name" value="SCAVENGER RECEPTOR CYSTEINE-RICH TYPE 1 PROTEIN M130-LIKE"/>
    <property type="match status" value="1"/>
</dbReference>
<feature type="disulfide bond" evidence="9">
    <location>
        <begin position="142"/>
        <end position="206"/>
    </location>
</feature>
<dbReference type="AlphaFoldDB" id="A0A3Q3WR10"/>
<feature type="domain" description="SRCR" evidence="10">
    <location>
        <begin position="117"/>
        <end position="217"/>
    </location>
</feature>
<keyword evidence="4" id="KW-0675">Receptor</keyword>
<dbReference type="Ensembl" id="ENSMMOT00000020823.1">
    <property type="protein sequence ID" value="ENSMMOP00000020483.1"/>
    <property type="gene ID" value="ENSMMOG00000015578.1"/>
</dbReference>
<proteinExistence type="predicted"/>
<accession>A0A3Q3WR10</accession>
<sequence length="437" mass="47472">MEAIGAMAEWRSTMTAAGNEHAPMTGAGARRVWCAERLTAGPLSLRRKLYILETGLTWMESKPPVLGMRPPSHSMLPLSVQVRIHFKFDLKKKSREKTMLYRMDLTLIQQFSFPGNVKLADGPSRCVGRVEYYDKGEWGTVCGEAWDVNDATVVCRQLDCGRVHKITLAADYGHGSGQTRIEQIECTGLERTLAQCPKRPFTSKTCNTTSLAGVACTGRGIYKIPKDNTCSGRLEVRHSETWYTVCDTDWTLSKAQVVCEQLDCGNAYNAPGSAHFGQGSGIVVEASDSCFNDTNSLRQCSVKGFQAKASCGHDHDAGVFCAGKVQLVSSTGQCSGRVEIFYKGLWGTVCDDEWELANADVVCRQLGCGHAVSSPTSAHFGRGSGPIWLDNVVCTGQESALTHCMHNNFGDNNCGHGEDAGVICLGKSQGYPLRLAC</sequence>
<feature type="disulfide bond" evidence="9">
    <location>
        <begin position="155"/>
        <end position="216"/>
    </location>
</feature>
<evidence type="ECO:0000256" key="5">
    <source>
        <dbReference type="ARBA" id="ARBA00023180"/>
    </source>
</evidence>
<dbReference type="GO" id="GO:0016020">
    <property type="term" value="C:membrane"/>
    <property type="evidence" value="ECO:0007669"/>
    <property type="project" value="InterPro"/>
</dbReference>
<keyword evidence="1" id="KW-0732">Signal</keyword>
<reference evidence="11" key="2">
    <citation type="submission" date="2025-09" db="UniProtKB">
        <authorList>
            <consortium name="Ensembl"/>
        </authorList>
    </citation>
    <scope>IDENTIFICATION</scope>
</reference>
<dbReference type="InterPro" id="IPR036772">
    <property type="entry name" value="SRCR-like_dom_sf"/>
</dbReference>
<evidence type="ECO:0000256" key="7">
    <source>
        <dbReference type="ARBA" id="ARBA00064153"/>
    </source>
</evidence>
<evidence type="ECO:0000313" key="12">
    <source>
        <dbReference type="Proteomes" id="UP000261620"/>
    </source>
</evidence>